<dbReference type="OrthoDB" id="10363835at2759"/>
<reference evidence="1" key="1">
    <citation type="submission" date="2022-07" db="EMBL/GenBank/DDBJ databases">
        <title>Phylogenomic reconstructions and comparative analyses of Kickxellomycotina fungi.</title>
        <authorList>
            <person name="Reynolds N.K."/>
            <person name="Stajich J.E."/>
            <person name="Barry K."/>
            <person name="Grigoriev I.V."/>
            <person name="Crous P."/>
            <person name="Smith M.E."/>
        </authorList>
    </citation>
    <scope>NUCLEOTIDE SEQUENCE</scope>
    <source>
        <strain evidence="1">CBS 109367</strain>
    </source>
</reference>
<organism evidence="1 2">
    <name type="scientific">Coemansia spiralis</name>
    <dbReference type="NCBI Taxonomy" id="417178"/>
    <lineage>
        <taxon>Eukaryota</taxon>
        <taxon>Fungi</taxon>
        <taxon>Fungi incertae sedis</taxon>
        <taxon>Zoopagomycota</taxon>
        <taxon>Kickxellomycotina</taxon>
        <taxon>Kickxellomycetes</taxon>
        <taxon>Kickxellales</taxon>
        <taxon>Kickxellaceae</taxon>
        <taxon>Coemansia</taxon>
    </lineage>
</organism>
<gene>
    <name evidence="1" type="ORF">IWW39_006509</name>
</gene>
<feature type="non-terminal residue" evidence="1">
    <location>
        <position position="1"/>
    </location>
</feature>
<evidence type="ECO:0000313" key="2">
    <source>
        <dbReference type="Proteomes" id="UP001151516"/>
    </source>
</evidence>
<sequence>YLMPSKFDRNSKFNDPGAFGRFVGKNFEYPVFLVVFANNAERGKLVASALDNQDFEAAIGLMTRNSATSIALNKLLDSKQMKLVKVQAFDVNNNIIDIPDDIINCLNDINAANDDVDLHFPGDGNSYRVVG</sequence>
<name>A0A9W8GBI5_9FUNG</name>
<protein>
    <submittedName>
        <fullName evidence="1">Uncharacterized protein</fullName>
    </submittedName>
</protein>
<dbReference type="EMBL" id="JANBTX010000869">
    <property type="protein sequence ID" value="KAJ2678876.1"/>
    <property type="molecule type" value="Genomic_DNA"/>
</dbReference>
<accession>A0A9W8GBI5</accession>
<dbReference type="Proteomes" id="UP001151516">
    <property type="component" value="Unassembled WGS sequence"/>
</dbReference>
<evidence type="ECO:0000313" key="1">
    <source>
        <dbReference type="EMBL" id="KAJ2678876.1"/>
    </source>
</evidence>
<dbReference type="AlphaFoldDB" id="A0A9W8GBI5"/>
<comment type="caution">
    <text evidence="1">The sequence shown here is derived from an EMBL/GenBank/DDBJ whole genome shotgun (WGS) entry which is preliminary data.</text>
</comment>
<keyword evidence="2" id="KW-1185">Reference proteome</keyword>
<proteinExistence type="predicted"/>